<accession>A0A084G1F7</accession>
<comment type="caution">
    <text evidence="8">The sequence shown here is derived from an EMBL/GenBank/DDBJ whole genome shotgun (WGS) entry which is preliminary data.</text>
</comment>
<protein>
    <submittedName>
        <fullName evidence="8">Aromatic-L-amino-acid decarboxylase</fullName>
        <ecNumber evidence="8">4.1.1.28</ecNumber>
    </submittedName>
</protein>
<dbReference type="InterPro" id="IPR010977">
    <property type="entry name" value="Aromatic_deC"/>
</dbReference>
<keyword evidence="9" id="KW-1185">Reference proteome</keyword>
<dbReference type="VEuPathDB" id="FungiDB:SAPIO_CDS7248"/>
<dbReference type="Pfam" id="PF00282">
    <property type="entry name" value="Pyridoxal_deC"/>
    <property type="match status" value="1"/>
</dbReference>
<keyword evidence="4 6" id="KW-0663">Pyridoxal phosphate</keyword>
<evidence type="ECO:0000313" key="8">
    <source>
        <dbReference type="EMBL" id="KEZ41169.1"/>
    </source>
</evidence>
<organism evidence="8 9">
    <name type="scientific">Pseudallescheria apiosperma</name>
    <name type="common">Scedosporium apiospermum</name>
    <dbReference type="NCBI Taxonomy" id="563466"/>
    <lineage>
        <taxon>Eukaryota</taxon>
        <taxon>Fungi</taxon>
        <taxon>Dikarya</taxon>
        <taxon>Ascomycota</taxon>
        <taxon>Pezizomycotina</taxon>
        <taxon>Sordariomycetes</taxon>
        <taxon>Hypocreomycetidae</taxon>
        <taxon>Microascales</taxon>
        <taxon>Microascaceae</taxon>
        <taxon>Scedosporium</taxon>
    </lineage>
</organism>
<evidence type="ECO:0000256" key="3">
    <source>
        <dbReference type="ARBA" id="ARBA00022793"/>
    </source>
</evidence>
<dbReference type="GeneID" id="27726320"/>
<dbReference type="GO" id="GO:0019752">
    <property type="term" value="P:carboxylic acid metabolic process"/>
    <property type="evidence" value="ECO:0007669"/>
    <property type="project" value="InterPro"/>
</dbReference>
<dbReference type="RefSeq" id="XP_016640968.1">
    <property type="nucleotide sequence ID" value="XM_016789141.1"/>
</dbReference>
<dbReference type="GO" id="GO:0004058">
    <property type="term" value="F:aromatic-L-amino-acid decarboxylase activity"/>
    <property type="evidence" value="ECO:0007669"/>
    <property type="project" value="UniProtKB-EC"/>
</dbReference>
<evidence type="ECO:0000256" key="6">
    <source>
        <dbReference type="PIRSR" id="PIRSR602129-50"/>
    </source>
</evidence>
<evidence type="ECO:0000256" key="7">
    <source>
        <dbReference type="RuleBase" id="RU000382"/>
    </source>
</evidence>
<dbReference type="Gene3D" id="3.40.640.10">
    <property type="entry name" value="Type I PLP-dependent aspartate aminotransferase-like (Major domain)"/>
    <property type="match status" value="1"/>
</dbReference>
<name>A0A084G1F7_PSEDA</name>
<gene>
    <name evidence="8" type="ORF">SAPIO_CDS7248</name>
</gene>
<dbReference type="GO" id="GO:0030170">
    <property type="term" value="F:pyridoxal phosphate binding"/>
    <property type="evidence" value="ECO:0007669"/>
    <property type="project" value="InterPro"/>
</dbReference>
<feature type="modified residue" description="N6-(pyridoxal phosphate)lysine" evidence="6">
    <location>
        <position position="317"/>
    </location>
</feature>
<comment type="cofactor">
    <cofactor evidence="1 6 7">
        <name>pyridoxal 5'-phosphate</name>
        <dbReference type="ChEBI" id="CHEBI:597326"/>
    </cofactor>
</comment>
<dbReference type="HOGENOM" id="CLU_011856_3_1_1"/>
<dbReference type="Proteomes" id="UP000028545">
    <property type="component" value="Unassembled WGS sequence"/>
</dbReference>
<dbReference type="GO" id="GO:0005737">
    <property type="term" value="C:cytoplasm"/>
    <property type="evidence" value="ECO:0007669"/>
    <property type="project" value="TreeGrafter"/>
</dbReference>
<dbReference type="InterPro" id="IPR002129">
    <property type="entry name" value="PyrdxlP-dep_de-COase"/>
</dbReference>
<keyword evidence="3" id="KW-0210">Decarboxylase</keyword>
<dbReference type="GO" id="GO:0006520">
    <property type="term" value="P:amino acid metabolic process"/>
    <property type="evidence" value="ECO:0007669"/>
    <property type="project" value="InterPro"/>
</dbReference>
<evidence type="ECO:0000256" key="2">
    <source>
        <dbReference type="ARBA" id="ARBA00009533"/>
    </source>
</evidence>
<dbReference type="EMBL" id="JOWA01000110">
    <property type="protein sequence ID" value="KEZ41169.1"/>
    <property type="molecule type" value="Genomic_DNA"/>
</dbReference>
<dbReference type="Gene3D" id="1.20.1340.10">
    <property type="entry name" value="dopa decarboxylase, N-terminal domain"/>
    <property type="match status" value="1"/>
</dbReference>
<comment type="similarity">
    <text evidence="2 7">Belongs to the group II decarboxylase family.</text>
</comment>
<evidence type="ECO:0000256" key="5">
    <source>
        <dbReference type="ARBA" id="ARBA00023239"/>
    </source>
</evidence>
<dbReference type="InterPro" id="IPR015422">
    <property type="entry name" value="PyrdxlP-dep_Trfase_small"/>
</dbReference>
<dbReference type="PRINTS" id="PR00800">
    <property type="entry name" value="YHDCRBOXLASE"/>
</dbReference>
<reference evidence="8 9" key="1">
    <citation type="journal article" date="2014" name="Genome Announc.">
        <title>Draft genome sequence of the pathogenic fungus Scedosporium apiospermum.</title>
        <authorList>
            <person name="Vandeputte P."/>
            <person name="Ghamrawi S."/>
            <person name="Rechenmann M."/>
            <person name="Iltis A."/>
            <person name="Giraud S."/>
            <person name="Fleury M."/>
            <person name="Thornton C."/>
            <person name="Delhaes L."/>
            <person name="Meyer W."/>
            <person name="Papon N."/>
            <person name="Bouchara J.P."/>
        </authorList>
    </citation>
    <scope>NUCLEOTIDE SEQUENCE [LARGE SCALE GENOMIC DNA]</scope>
    <source>
        <strain evidence="8 9">IHEM 14462</strain>
    </source>
</reference>
<dbReference type="PANTHER" id="PTHR11999">
    <property type="entry name" value="GROUP II PYRIDOXAL-5-PHOSPHATE DECARBOXYLASE"/>
    <property type="match status" value="1"/>
</dbReference>
<proteinExistence type="inferred from homology"/>
<evidence type="ECO:0000313" key="9">
    <source>
        <dbReference type="Proteomes" id="UP000028545"/>
    </source>
</evidence>
<dbReference type="PANTHER" id="PTHR11999:SF70">
    <property type="entry name" value="MIP05841P"/>
    <property type="match status" value="1"/>
</dbReference>
<dbReference type="InterPro" id="IPR015421">
    <property type="entry name" value="PyrdxlP-dep_Trfase_major"/>
</dbReference>
<dbReference type="OrthoDB" id="639767at2759"/>
<evidence type="ECO:0000256" key="1">
    <source>
        <dbReference type="ARBA" id="ARBA00001933"/>
    </source>
</evidence>
<dbReference type="AlphaFoldDB" id="A0A084G1F7"/>
<dbReference type="EC" id="4.1.1.28" evidence="8"/>
<dbReference type="InterPro" id="IPR015424">
    <property type="entry name" value="PyrdxlP-dep_Trfase"/>
</dbReference>
<sequence length="504" mass="55370">MDSNQFREAAKASIEDVASYYDSLPDLKVVSSVQPGYLRPLLPSSPPLQGESYDAIRADIQSKILPGITHWQSPNFMAFFPCSASFPAMLADMYSNAFNGAHFNWICSPAVTELETVMMDWLAQALALPDCFLSTGPTRGGGVIQGTASEAILTAMVAARDKFLRSRTAHLAEDSEEKEDETWRLRSKLVALGSDMTHSSTKKAAKILGVRFGTVPVSRATGYAMTAESLANKLRDLRAKGLEPFYLTATLGTTDTCAIDDLEGIVALLKDESLNPNDALWVHLDAAYAGAALICPEHQTFNAHLAHFHTVDFNPHKWLLTNFDCSALWVRNRAWLTDALSVNPAYLRNDLSDAGLVTDYRDWQIPLGRRFRSLKLWFLMRTYGIEGLRAHVRGGIARGDLFANLVAGRTDLFEVIAGPSFALVVLRVAGGTDEEESNLLTKRVYDAISAEGEFFLTSSVLKGLYAIRVCVSGANVGEDEVRRVFDALVRCTEEVTGRKKQEAA</sequence>
<dbReference type="OMA" id="NPGFNWS"/>
<dbReference type="SUPFAM" id="SSF53383">
    <property type="entry name" value="PLP-dependent transferases"/>
    <property type="match status" value="1"/>
</dbReference>
<dbReference type="Gene3D" id="3.90.1150.10">
    <property type="entry name" value="Aspartate Aminotransferase, domain 1"/>
    <property type="match status" value="1"/>
</dbReference>
<keyword evidence="5 7" id="KW-0456">Lyase</keyword>
<evidence type="ECO:0000256" key="4">
    <source>
        <dbReference type="ARBA" id="ARBA00022898"/>
    </source>
</evidence>
<dbReference type="KEGG" id="sapo:SAPIO_CDS7248"/>